<dbReference type="Proteomes" id="UP000752292">
    <property type="component" value="Unassembled WGS sequence"/>
</dbReference>
<accession>A0A932ZUI6</accession>
<sequence length="259" mass="26624">MLPGAGGPGAAPRQASPFGVRGRSVSKIFPSSRAAVADVPSGATLLVGGFGICGMPHNLCKALSERADVTGLRLVSNAGGMDGWGAGLLFEARKVRAVLASRVGPACKAYEGQAMAGEIEVELVPQGTFAERIRAGGAGIGGFFTPTGAGTVVAEGKESRVIGGREYILEKPIRGDVAFVRAWKADPAGNLVYRLSAGNFNPVMAMAAALTIAEVEEVVPLGAIPPGQVHTPGIFVQRVVVGEVADKPIEIRTTRPREG</sequence>
<name>A0A932ZUI6_UNCTE</name>
<dbReference type="SMART" id="SM00882">
    <property type="entry name" value="CoA_trans"/>
    <property type="match status" value="1"/>
</dbReference>
<dbReference type="Gene3D" id="3.40.1080.10">
    <property type="entry name" value="Glutaconate Coenzyme A-transferase"/>
    <property type="match status" value="1"/>
</dbReference>
<evidence type="ECO:0000313" key="3">
    <source>
        <dbReference type="Proteomes" id="UP000752292"/>
    </source>
</evidence>
<reference evidence="2" key="1">
    <citation type="submission" date="2020-07" db="EMBL/GenBank/DDBJ databases">
        <title>Huge and variable diversity of episymbiotic CPR bacteria and DPANN archaea in groundwater ecosystems.</title>
        <authorList>
            <person name="He C.Y."/>
            <person name="Keren R."/>
            <person name="Whittaker M."/>
            <person name="Farag I.F."/>
            <person name="Doudna J."/>
            <person name="Cate J.H.D."/>
            <person name="Banfield J.F."/>
        </authorList>
    </citation>
    <scope>NUCLEOTIDE SEQUENCE</scope>
    <source>
        <strain evidence="2">NC_groundwater_1370_Ag_S-0.2um_69_93</strain>
    </source>
</reference>
<dbReference type="PANTHER" id="PTHR13707">
    <property type="entry name" value="KETOACID-COENZYME A TRANSFERASE"/>
    <property type="match status" value="1"/>
</dbReference>
<dbReference type="GO" id="GO:0008410">
    <property type="term" value="F:CoA-transferase activity"/>
    <property type="evidence" value="ECO:0007669"/>
    <property type="project" value="InterPro"/>
</dbReference>
<comment type="caution">
    <text evidence="2">The sequence shown here is derived from an EMBL/GenBank/DDBJ whole genome shotgun (WGS) entry which is preliminary data.</text>
</comment>
<dbReference type="PANTHER" id="PTHR13707:SF60">
    <property type="entry name" value="ACETATE COA-TRANSFERASE SUBUNIT ALPHA"/>
    <property type="match status" value="1"/>
</dbReference>
<protein>
    <submittedName>
        <fullName evidence="2">CoA transferase subunit A</fullName>
    </submittedName>
</protein>
<dbReference type="EMBL" id="JACQRX010000002">
    <property type="protein sequence ID" value="MBI4250820.1"/>
    <property type="molecule type" value="Genomic_DNA"/>
</dbReference>
<dbReference type="InterPro" id="IPR004165">
    <property type="entry name" value="CoA_trans_fam_I"/>
</dbReference>
<dbReference type="Pfam" id="PF01144">
    <property type="entry name" value="CoA_trans"/>
    <property type="match status" value="1"/>
</dbReference>
<dbReference type="InterPro" id="IPR037171">
    <property type="entry name" value="NagB/RpiA_transferase-like"/>
</dbReference>
<dbReference type="SUPFAM" id="SSF100950">
    <property type="entry name" value="NagB/RpiA/CoA transferase-like"/>
    <property type="match status" value="1"/>
</dbReference>
<evidence type="ECO:0000313" key="2">
    <source>
        <dbReference type="EMBL" id="MBI4250820.1"/>
    </source>
</evidence>
<dbReference type="NCBIfam" id="TIGR02429">
    <property type="entry name" value="pcaI_scoA_fam"/>
    <property type="match status" value="1"/>
</dbReference>
<dbReference type="InterPro" id="IPR012792">
    <property type="entry name" value="3-oxoacid_CoA-transf_A"/>
</dbReference>
<dbReference type="AlphaFoldDB" id="A0A932ZUI6"/>
<organism evidence="2 3">
    <name type="scientific">Tectimicrobiota bacterium</name>
    <dbReference type="NCBI Taxonomy" id="2528274"/>
    <lineage>
        <taxon>Bacteria</taxon>
        <taxon>Pseudomonadati</taxon>
        <taxon>Nitrospinota/Tectimicrobiota group</taxon>
        <taxon>Candidatus Tectimicrobiota</taxon>
    </lineage>
</organism>
<keyword evidence="1 2" id="KW-0808">Transferase</keyword>
<evidence type="ECO:0000256" key="1">
    <source>
        <dbReference type="ARBA" id="ARBA00022679"/>
    </source>
</evidence>
<proteinExistence type="predicted"/>
<gene>
    <name evidence="2" type="ORF">HY618_00025</name>
</gene>